<dbReference type="InterPro" id="IPR016164">
    <property type="entry name" value="FAD-linked_Oxase-like_C"/>
</dbReference>
<evidence type="ECO:0000313" key="8">
    <source>
        <dbReference type="Proteomes" id="UP000244792"/>
    </source>
</evidence>
<dbReference type="GO" id="GO:0016491">
    <property type="term" value="F:oxidoreductase activity"/>
    <property type="evidence" value="ECO:0007669"/>
    <property type="project" value="UniProtKB-KW"/>
</dbReference>
<evidence type="ECO:0000256" key="5">
    <source>
        <dbReference type="ARBA" id="ARBA00023002"/>
    </source>
</evidence>
<dbReference type="InterPro" id="IPR016166">
    <property type="entry name" value="FAD-bd_PCMH"/>
</dbReference>
<dbReference type="AlphaFoldDB" id="A0A2R4W0Y8"/>
<dbReference type="Gene3D" id="3.30.70.2740">
    <property type="match status" value="1"/>
</dbReference>
<accession>A0A2R4W0Y8</accession>
<reference evidence="7 8" key="1">
    <citation type="submission" date="2017-04" db="EMBL/GenBank/DDBJ databases">
        <title>Genomic insights into metabolism of Thermodesulfobium acidiphilum.</title>
        <authorList>
            <person name="Toshchakov S.V."/>
            <person name="Frolov E.N."/>
            <person name="Kublanov I.V."/>
            <person name="Samarov N.I."/>
            <person name="Novikov A."/>
            <person name="Lebedinsky A.V."/>
            <person name="Bonch-Osmolovskaya E.A."/>
            <person name="Chernyh N.A."/>
        </authorList>
    </citation>
    <scope>NUCLEOTIDE SEQUENCE [LARGE SCALE GENOMIC DNA]</scope>
    <source>
        <strain evidence="7 8">3127-1</strain>
    </source>
</reference>
<keyword evidence="8" id="KW-1185">Reference proteome</keyword>
<dbReference type="InterPro" id="IPR051914">
    <property type="entry name" value="FAD-linked_OxidoTrans_Type4"/>
</dbReference>
<evidence type="ECO:0000256" key="1">
    <source>
        <dbReference type="ARBA" id="ARBA00001974"/>
    </source>
</evidence>
<dbReference type="Pfam" id="PF01565">
    <property type="entry name" value="FAD_binding_4"/>
    <property type="match status" value="1"/>
</dbReference>
<dbReference type="SUPFAM" id="SSF55103">
    <property type="entry name" value="FAD-linked oxidases, C-terminal domain"/>
    <property type="match status" value="1"/>
</dbReference>
<dbReference type="GO" id="GO:0071949">
    <property type="term" value="F:FAD binding"/>
    <property type="evidence" value="ECO:0007669"/>
    <property type="project" value="InterPro"/>
</dbReference>
<dbReference type="Gene3D" id="3.30.465.10">
    <property type="match status" value="1"/>
</dbReference>
<dbReference type="RefSeq" id="WP_108309155.1">
    <property type="nucleotide sequence ID" value="NZ_CP020921.1"/>
</dbReference>
<organism evidence="7 8">
    <name type="scientific">Thermodesulfobium acidiphilum</name>
    <dbReference type="NCBI Taxonomy" id="1794699"/>
    <lineage>
        <taxon>Bacteria</taxon>
        <taxon>Pseudomonadati</taxon>
        <taxon>Thermodesulfobiota</taxon>
        <taxon>Thermodesulfobiia</taxon>
        <taxon>Thermodesulfobiales</taxon>
        <taxon>Thermodesulfobiaceae</taxon>
        <taxon>Thermodesulfobium</taxon>
    </lineage>
</organism>
<dbReference type="Proteomes" id="UP000244792">
    <property type="component" value="Chromosome"/>
</dbReference>
<evidence type="ECO:0000256" key="3">
    <source>
        <dbReference type="ARBA" id="ARBA00022630"/>
    </source>
</evidence>
<gene>
    <name evidence="7" type="ORF">TDSAC_0995</name>
</gene>
<dbReference type="Pfam" id="PF02913">
    <property type="entry name" value="FAD-oxidase_C"/>
    <property type="match status" value="1"/>
</dbReference>
<dbReference type="FunFam" id="3.30.70.2740:FF:000001">
    <property type="entry name" value="D-lactate dehydrogenase mitochondrial"/>
    <property type="match status" value="1"/>
</dbReference>
<protein>
    <submittedName>
        <fullName evidence="7">Glycolate oxidase</fullName>
    </submittedName>
</protein>
<comment type="cofactor">
    <cofactor evidence="1">
        <name>FAD</name>
        <dbReference type="ChEBI" id="CHEBI:57692"/>
    </cofactor>
</comment>
<feature type="domain" description="FAD-binding PCMH-type" evidence="6">
    <location>
        <begin position="36"/>
        <end position="215"/>
    </location>
</feature>
<dbReference type="InterPro" id="IPR036318">
    <property type="entry name" value="FAD-bd_PCMH-like_sf"/>
</dbReference>
<evidence type="ECO:0000313" key="7">
    <source>
        <dbReference type="EMBL" id="AWB10348.1"/>
    </source>
</evidence>
<dbReference type="Gene3D" id="1.10.45.10">
    <property type="entry name" value="Vanillyl-alcohol Oxidase, Chain A, domain 4"/>
    <property type="match status" value="1"/>
</dbReference>
<dbReference type="InterPro" id="IPR016169">
    <property type="entry name" value="FAD-bd_PCMH_sub2"/>
</dbReference>
<dbReference type="EMBL" id="CP020921">
    <property type="protein sequence ID" value="AWB10348.1"/>
    <property type="molecule type" value="Genomic_DNA"/>
</dbReference>
<dbReference type="PROSITE" id="PS51387">
    <property type="entry name" value="FAD_PCMH"/>
    <property type="match status" value="1"/>
</dbReference>
<dbReference type="PANTHER" id="PTHR42934">
    <property type="entry name" value="GLYCOLATE OXIDASE SUBUNIT GLCD"/>
    <property type="match status" value="1"/>
</dbReference>
<name>A0A2R4W0Y8_THEAF</name>
<dbReference type="InterPro" id="IPR006094">
    <property type="entry name" value="Oxid_FAD_bind_N"/>
</dbReference>
<proteinExistence type="inferred from homology"/>
<dbReference type="SUPFAM" id="SSF56176">
    <property type="entry name" value="FAD-binding/transporter-associated domain-like"/>
    <property type="match status" value="1"/>
</dbReference>
<comment type="similarity">
    <text evidence="2">Belongs to the FAD-binding oxidoreductase/transferase type 4 family.</text>
</comment>
<evidence type="ECO:0000256" key="4">
    <source>
        <dbReference type="ARBA" id="ARBA00022827"/>
    </source>
</evidence>
<dbReference type="KEGG" id="taci:TDSAC_0995"/>
<keyword evidence="5" id="KW-0560">Oxidoreductase</keyword>
<sequence>MISKSVISELEDIAGRENVLTDYAYTFVYSYDATQLHKVPDVVVIVSNSKQVSKVVKVARKHKVNLYPRGSGTSISGGPIPAEGGIVLELSRLNKILDIDTENMIAVVEPGVIAAVLDAEVAKRGLFYPPDPGSLSVATIGGCVAEGAGGLRGLKYGTTKNYVIGLEVVLPNSDIVQTGSFSLRGSPGFDLTHLFVCSEGTLGIITKIMLKLIYPPKKIKTMLVMFDEIESAGIAVASIIENKVIPSTMELLDKVSINAIEDFNRVGLPRDIEALLLIEVDGEPEDVDKSAKVVEEVCSKAGARSIEVAKNESERNRLMQARRSLFPVLARLRPTTITEDATVPRSKVPSMIKRIHEIKDRYNLLIGSCGHVGDGNMHPIFLTDKRDKVEMEKVEKAVSEIFDYCIELGGTLTGEHGIGIVKAKFMEREFKKEGMRFFSDIKKSIDPQNIMNPNKIIMAKDIKVDYI</sequence>
<evidence type="ECO:0000256" key="2">
    <source>
        <dbReference type="ARBA" id="ARBA00008000"/>
    </source>
</evidence>
<keyword evidence="3" id="KW-0285">Flavoprotein</keyword>
<dbReference type="InterPro" id="IPR016171">
    <property type="entry name" value="Vanillyl_alc_oxidase_C-sub2"/>
</dbReference>
<keyword evidence="4" id="KW-0274">FAD</keyword>
<dbReference type="FunFam" id="1.10.45.10:FF:000001">
    <property type="entry name" value="D-lactate dehydrogenase mitochondrial"/>
    <property type="match status" value="1"/>
</dbReference>
<evidence type="ECO:0000259" key="6">
    <source>
        <dbReference type="PROSITE" id="PS51387"/>
    </source>
</evidence>
<dbReference type="OrthoDB" id="9767256at2"/>
<dbReference type="PANTHER" id="PTHR42934:SF2">
    <property type="entry name" value="GLYCOLATE OXIDASE SUBUNIT GLCD"/>
    <property type="match status" value="1"/>
</dbReference>
<dbReference type="InterPro" id="IPR004113">
    <property type="entry name" value="FAD-bd_oxidored_4_C"/>
</dbReference>